<dbReference type="Gene3D" id="3.20.20.70">
    <property type="entry name" value="Aldolase class I"/>
    <property type="match status" value="2"/>
</dbReference>
<reference evidence="8" key="2">
    <citation type="submission" date="2025-09" db="UniProtKB">
        <authorList>
            <consortium name="Ensembl"/>
        </authorList>
    </citation>
    <scope>IDENTIFICATION</scope>
</reference>
<keyword evidence="3 6" id="KW-1015">Disulfide bond</keyword>
<keyword evidence="7" id="KW-0378">Hydrolase</keyword>
<evidence type="ECO:0000313" key="8">
    <source>
        <dbReference type="Ensembl" id="ENSNGAP00000022510.1"/>
    </source>
</evidence>
<dbReference type="GO" id="GO:0001552">
    <property type="term" value="P:ovarian follicle atresia"/>
    <property type="evidence" value="ECO:0007669"/>
    <property type="project" value="Ensembl"/>
</dbReference>
<dbReference type="EC" id="3.2.1.35" evidence="7"/>
<dbReference type="GO" id="GO:0071356">
    <property type="term" value="P:cellular response to tumor necrosis factor"/>
    <property type="evidence" value="ECO:0007669"/>
    <property type="project" value="Ensembl"/>
</dbReference>
<dbReference type="PANTHER" id="PTHR11769:SF19">
    <property type="entry name" value="HYALURONIDASE-3"/>
    <property type="match status" value="1"/>
</dbReference>
<name>A0A8C6RT33_NANGA</name>
<dbReference type="GeneTree" id="ENSGT01020000230364"/>
<dbReference type="GO" id="GO:0005783">
    <property type="term" value="C:endoplasmic reticulum"/>
    <property type="evidence" value="ECO:0007669"/>
    <property type="project" value="Ensembl"/>
</dbReference>
<dbReference type="GO" id="GO:0030214">
    <property type="term" value="P:hyaluronan catabolic process"/>
    <property type="evidence" value="ECO:0007669"/>
    <property type="project" value="Ensembl"/>
</dbReference>
<dbReference type="GO" id="GO:0009615">
    <property type="term" value="P:response to virus"/>
    <property type="evidence" value="ECO:0007669"/>
    <property type="project" value="Ensembl"/>
</dbReference>
<dbReference type="Proteomes" id="UP000694381">
    <property type="component" value="Unassembled WGS sequence"/>
</dbReference>
<dbReference type="GO" id="GO:0007341">
    <property type="term" value="P:penetration of zona pellucida"/>
    <property type="evidence" value="ECO:0007669"/>
    <property type="project" value="Ensembl"/>
</dbReference>
<evidence type="ECO:0000256" key="7">
    <source>
        <dbReference type="RuleBase" id="RU610713"/>
    </source>
</evidence>
<feature type="disulfide bond" evidence="6">
    <location>
        <begin position="124"/>
        <end position="139"/>
    </location>
</feature>
<organism evidence="8 9">
    <name type="scientific">Nannospalax galili</name>
    <name type="common">Northern Israeli blind subterranean mole rat</name>
    <name type="synonym">Spalax galili</name>
    <dbReference type="NCBI Taxonomy" id="1026970"/>
    <lineage>
        <taxon>Eukaryota</taxon>
        <taxon>Metazoa</taxon>
        <taxon>Chordata</taxon>
        <taxon>Craniata</taxon>
        <taxon>Vertebrata</taxon>
        <taxon>Euteleostomi</taxon>
        <taxon>Mammalia</taxon>
        <taxon>Eutheria</taxon>
        <taxon>Euarchontoglires</taxon>
        <taxon>Glires</taxon>
        <taxon>Rodentia</taxon>
        <taxon>Myomorpha</taxon>
        <taxon>Muroidea</taxon>
        <taxon>Spalacidae</taxon>
        <taxon>Spalacinae</taxon>
        <taxon>Nannospalax</taxon>
    </lineage>
</organism>
<dbReference type="GO" id="GO:0033906">
    <property type="term" value="F:hyaluronoglucuronidase activity"/>
    <property type="evidence" value="ECO:0007669"/>
    <property type="project" value="Ensembl"/>
</dbReference>
<accession>A0A8C6RT33</accession>
<dbReference type="Pfam" id="PF01630">
    <property type="entry name" value="Glyco_hydro_56"/>
    <property type="match status" value="1"/>
</dbReference>
<dbReference type="Ensembl" id="ENSNGAT00000028197.1">
    <property type="protein sequence ID" value="ENSNGAP00000022510.1"/>
    <property type="gene ID" value="ENSNGAG00000021356.1"/>
</dbReference>
<evidence type="ECO:0000256" key="1">
    <source>
        <dbReference type="ARBA" id="ARBA00000251"/>
    </source>
</evidence>
<dbReference type="AlphaFoldDB" id="A0A8C6RT33"/>
<dbReference type="GO" id="GO:0071493">
    <property type="term" value="P:cellular response to UV-B"/>
    <property type="evidence" value="ECO:0007669"/>
    <property type="project" value="Ensembl"/>
</dbReference>
<dbReference type="GO" id="GO:0005769">
    <property type="term" value="C:early endosome"/>
    <property type="evidence" value="ECO:0007669"/>
    <property type="project" value="Ensembl"/>
</dbReference>
<dbReference type="SUPFAM" id="SSF51445">
    <property type="entry name" value="(Trans)glycosidases"/>
    <property type="match status" value="1"/>
</dbReference>
<evidence type="ECO:0000256" key="2">
    <source>
        <dbReference type="ARBA" id="ARBA00008871"/>
    </source>
</evidence>
<comment type="similarity">
    <text evidence="2 5 7">Belongs to the glycosyl hydrolase 56 family.</text>
</comment>
<proteinExistence type="inferred from homology"/>
<dbReference type="GO" id="GO:0097225">
    <property type="term" value="C:sperm midpiece"/>
    <property type="evidence" value="ECO:0007669"/>
    <property type="project" value="Ensembl"/>
</dbReference>
<evidence type="ECO:0000256" key="6">
    <source>
        <dbReference type="PIRSR" id="PIRSR038193-3"/>
    </source>
</evidence>
<dbReference type="GO" id="GO:0046677">
    <property type="term" value="P:response to antibiotic"/>
    <property type="evidence" value="ECO:0007669"/>
    <property type="project" value="Ensembl"/>
</dbReference>
<dbReference type="GO" id="GO:0004415">
    <property type="term" value="F:hyalurononglucosaminidase activity"/>
    <property type="evidence" value="ECO:0007669"/>
    <property type="project" value="UniProtKB-UniRule"/>
</dbReference>
<keyword evidence="9" id="KW-1185">Reference proteome</keyword>
<dbReference type="GO" id="GO:2000368">
    <property type="term" value="P:positive regulation of acrosomal vesicle exocytosis"/>
    <property type="evidence" value="ECO:0007669"/>
    <property type="project" value="Ensembl"/>
</dbReference>
<evidence type="ECO:0000256" key="5">
    <source>
        <dbReference type="PIRNR" id="PIRNR038193"/>
    </source>
</evidence>
<dbReference type="InterPro" id="IPR017853">
    <property type="entry name" value="GH"/>
</dbReference>
<gene>
    <name evidence="8" type="primary">Hyal3</name>
</gene>
<dbReference type="OMA" id="GHGHYGS"/>
<evidence type="ECO:0000256" key="3">
    <source>
        <dbReference type="ARBA" id="ARBA00023157"/>
    </source>
</evidence>
<dbReference type="GO" id="GO:0005975">
    <property type="term" value="P:carbohydrate metabolic process"/>
    <property type="evidence" value="ECO:0007669"/>
    <property type="project" value="UniProtKB-UniRule"/>
</dbReference>
<evidence type="ECO:0000256" key="4">
    <source>
        <dbReference type="ARBA" id="ARBA00023295"/>
    </source>
</evidence>
<dbReference type="GO" id="GO:0006954">
    <property type="term" value="P:inflammatory response"/>
    <property type="evidence" value="ECO:0007669"/>
    <property type="project" value="Ensembl"/>
</dbReference>
<comment type="catalytic activity">
    <reaction evidence="1 7">
        <text>Random hydrolysis of (1-&gt;4)-linkages between N-acetyl-beta-D-glucosamine and D-glucuronate residues in hyaluronate.</text>
        <dbReference type="EC" id="3.2.1.35"/>
    </reaction>
</comment>
<keyword evidence="4 7" id="KW-0326">Glycosidase</keyword>
<reference evidence="8" key="1">
    <citation type="submission" date="2025-08" db="UniProtKB">
        <authorList>
            <consortium name="Ensembl"/>
        </authorList>
    </citation>
    <scope>IDENTIFICATION</scope>
</reference>
<dbReference type="GO" id="GO:0051216">
    <property type="term" value="P:cartilage development"/>
    <property type="evidence" value="ECO:0007669"/>
    <property type="project" value="Ensembl"/>
</dbReference>
<dbReference type="InterPro" id="IPR013785">
    <property type="entry name" value="Aldolase_TIM"/>
</dbReference>
<dbReference type="GO" id="GO:0005764">
    <property type="term" value="C:lysosome"/>
    <property type="evidence" value="ECO:0007669"/>
    <property type="project" value="Ensembl"/>
</dbReference>
<dbReference type="PIRSF" id="PIRSF038193">
    <property type="entry name" value="Hyaluronidase"/>
    <property type="match status" value="1"/>
</dbReference>
<protein>
    <recommendedName>
        <fullName evidence="7">Hyaluronidase</fullName>
        <ecNumber evidence="7">3.2.1.35</ecNumber>
    </recommendedName>
</protein>
<dbReference type="GO" id="GO:2000355">
    <property type="term" value="P:negative regulation of ovarian follicle development"/>
    <property type="evidence" value="ECO:0007669"/>
    <property type="project" value="Ensembl"/>
</dbReference>
<dbReference type="InterPro" id="IPR018155">
    <property type="entry name" value="Hyaluronidase"/>
</dbReference>
<dbReference type="PANTHER" id="PTHR11769">
    <property type="entry name" value="HYALURONIDASE"/>
    <property type="match status" value="1"/>
</dbReference>
<sequence length="301" mass="33118">MPDAWPVLLQASERPFSLLWNVPSARCKAHFGVHLPLNTLGIITSHGQHITIFYKNHLYPYLGPKGTAYNGGIPQAVFLECHLAQVAHQIHHSLGSSFAGLATLKLGQALQPYGLWGSYHYPACGNSWHNMASNYTGHCHAVILTHNTQLHWLWATSNALFPSIYLPPRLPPAYHQAFVLHRLEEAFHVAPAGYARLLPVLAYAQLTHRSSGRFLSQDDLMQTIGLSAALGAAGVVLWGNLSFSSSEECWHLHDYLVGTLGPYVISVTKAAMACSHQQCHGHGHYGSLGAWKSFSCHCYRG</sequence>
<dbReference type="GO" id="GO:0002080">
    <property type="term" value="C:acrosomal membrane"/>
    <property type="evidence" value="ECO:0007669"/>
    <property type="project" value="Ensembl"/>
</dbReference>
<evidence type="ECO:0000313" key="9">
    <source>
        <dbReference type="Proteomes" id="UP000694381"/>
    </source>
</evidence>
<dbReference type="GO" id="GO:0071347">
    <property type="term" value="P:cellular response to interleukin-1"/>
    <property type="evidence" value="ECO:0007669"/>
    <property type="project" value="Ensembl"/>
</dbReference>